<dbReference type="Proteomes" id="UP001149009">
    <property type="component" value="Unassembled WGS sequence"/>
</dbReference>
<protein>
    <submittedName>
        <fullName evidence="1">Uncharacterized protein</fullName>
    </submittedName>
</protein>
<dbReference type="EMBL" id="JAODNV010000019">
    <property type="protein sequence ID" value="MCT8991826.1"/>
    <property type="molecule type" value="Genomic_DNA"/>
</dbReference>
<reference evidence="1" key="1">
    <citation type="submission" date="2022-08" db="EMBL/GenBank/DDBJ databases">
        <title>Chelativorans sichuanense sp. nov., a paraffin oil-degrading bacterium isolated from a mixture of oil-based drill cuttings and paddy soil.</title>
        <authorList>
            <person name="Yu J."/>
            <person name="Liu H."/>
            <person name="Chen Q."/>
        </authorList>
    </citation>
    <scope>NUCLEOTIDE SEQUENCE</scope>
    <source>
        <strain evidence="1">SCAU 2101</strain>
    </source>
</reference>
<name>A0A9X2XBT4_9HYPH</name>
<dbReference type="RefSeq" id="WP_261516766.1">
    <property type="nucleotide sequence ID" value="NZ_JAODNV010000019.1"/>
</dbReference>
<organism evidence="1 2">
    <name type="scientific">Chelativorans petroleitrophicus</name>
    <dbReference type="NCBI Taxonomy" id="2975484"/>
    <lineage>
        <taxon>Bacteria</taxon>
        <taxon>Pseudomonadati</taxon>
        <taxon>Pseudomonadota</taxon>
        <taxon>Alphaproteobacteria</taxon>
        <taxon>Hyphomicrobiales</taxon>
        <taxon>Phyllobacteriaceae</taxon>
        <taxon>Chelativorans</taxon>
    </lineage>
</organism>
<evidence type="ECO:0000313" key="2">
    <source>
        <dbReference type="Proteomes" id="UP001149009"/>
    </source>
</evidence>
<proteinExistence type="predicted"/>
<sequence>MEPFRRLYLDANLLTELGEGEGEIQRLLFELLAKQMTHECVFLCTIKRPATVGVLQTILES</sequence>
<comment type="caution">
    <text evidence="1">The sequence shown here is derived from an EMBL/GenBank/DDBJ whole genome shotgun (WGS) entry which is preliminary data.</text>
</comment>
<dbReference type="AlphaFoldDB" id="A0A9X2XBT4"/>
<accession>A0A9X2XBT4</accession>
<evidence type="ECO:0000313" key="1">
    <source>
        <dbReference type="EMBL" id="MCT8991826.1"/>
    </source>
</evidence>
<keyword evidence="2" id="KW-1185">Reference proteome</keyword>
<gene>
    <name evidence="1" type="ORF">NYR54_16265</name>
</gene>